<dbReference type="InterPro" id="IPR036411">
    <property type="entry name" value="TorD-like_sf"/>
</dbReference>
<dbReference type="Gene3D" id="1.10.3480.10">
    <property type="entry name" value="TorD-like"/>
    <property type="match status" value="1"/>
</dbReference>
<dbReference type="PANTHER" id="PTHR43680">
    <property type="entry name" value="NITRATE REDUCTASE MOLYBDENUM COFACTOR ASSEMBLY CHAPERONE"/>
    <property type="match status" value="1"/>
</dbReference>
<dbReference type="PANTHER" id="PTHR43680:SF2">
    <property type="entry name" value="NITRATE REDUCTASE MOLYBDENUM COFACTOR ASSEMBLY CHAPERONE NARJ"/>
    <property type="match status" value="1"/>
</dbReference>
<dbReference type="Pfam" id="PF02613">
    <property type="entry name" value="Nitrate_red_del"/>
    <property type="match status" value="1"/>
</dbReference>
<dbReference type="EMBL" id="JAKFHA010000059">
    <property type="protein sequence ID" value="MCF2533774.1"/>
    <property type="molecule type" value="Genomic_DNA"/>
</dbReference>
<name>A0AA41U9D9_9ACTN</name>
<dbReference type="GO" id="GO:0051082">
    <property type="term" value="F:unfolded protein binding"/>
    <property type="evidence" value="ECO:0007669"/>
    <property type="project" value="InterPro"/>
</dbReference>
<dbReference type="InterPro" id="IPR003765">
    <property type="entry name" value="NO3_reductase_chaperone_NarJ"/>
</dbReference>
<reference evidence="2" key="1">
    <citation type="submission" date="2022-01" db="EMBL/GenBank/DDBJ databases">
        <title>Genome-Based Taxonomic Classification of the Phylum Actinobacteria.</title>
        <authorList>
            <person name="Gao Y."/>
        </authorList>
    </citation>
    <scope>NUCLEOTIDE SEQUENCE</scope>
    <source>
        <strain evidence="2">KLBMP 8922</strain>
    </source>
</reference>
<keyword evidence="3" id="KW-1185">Reference proteome</keyword>
<dbReference type="AlphaFoldDB" id="A0AA41U9D9"/>
<dbReference type="RefSeq" id="WP_235058539.1">
    <property type="nucleotide sequence ID" value="NZ_JAKFHA010000059.1"/>
</dbReference>
<dbReference type="NCBIfam" id="TIGR00684">
    <property type="entry name" value="narJ"/>
    <property type="match status" value="1"/>
</dbReference>
<evidence type="ECO:0000313" key="2">
    <source>
        <dbReference type="EMBL" id="MCF2533774.1"/>
    </source>
</evidence>
<accession>A0AA41U9D9</accession>
<dbReference type="Proteomes" id="UP001165378">
    <property type="component" value="Unassembled WGS sequence"/>
</dbReference>
<evidence type="ECO:0000313" key="3">
    <source>
        <dbReference type="Proteomes" id="UP001165378"/>
    </source>
</evidence>
<dbReference type="GO" id="GO:0051131">
    <property type="term" value="P:chaperone-mediated protein complex assembly"/>
    <property type="evidence" value="ECO:0007669"/>
    <property type="project" value="InterPro"/>
</dbReference>
<gene>
    <name evidence="2" type="primary">narJ</name>
    <name evidence="2" type="ORF">LZ495_42060</name>
</gene>
<sequence length="219" mass="23338">MSSATVAAASGTTEDEALLHQAAACLLGYPDDAFAAQLPLVRAALADVKGPGADRLRSFADHAAGTPTAELAEHYVQVFDFARAGLYLSWWTDGDTRRRGQSLVRFKEHYRAHGFEFAAGAEELPDYLPVVLEFSAAARTAGLLAAHRPALELLRLALVDADTPYRLVLDGVCATLPGPSPKDRAEARALIRSGPPSEDVGLEPYGHLGLLPLLTTGEH</sequence>
<organism evidence="2 3">
    <name type="scientific">Yinghuangia soli</name>
    <dbReference type="NCBI Taxonomy" id="2908204"/>
    <lineage>
        <taxon>Bacteria</taxon>
        <taxon>Bacillati</taxon>
        <taxon>Actinomycetota</taxon>
        <taxon>Actinomycetes</taxon>
        <taxon>Kitasatosporales</taxon>
        <taxon>Streptomycetaceae</taxon>
        <taxon>Yinghuangia</taxon>
    </lineage>
</organism>
<dbReference type="GO" id="GO:0016530">
    <property type="term" value="F:metallochaperone activity"/>
    <property type="evidence" value="ECO:0007669"/>
    <property type="project" value="TreeGrafter"/>
</dbReference>
<proteinExistence type="predicted"/>
<dbReference type="SUPFAM" id="SSF89155">
    <property type="entry name" value="TorD-like"/>
    <property type="match status" value="1"/>
</dbReference>
<protein>
    <submittedName>
        <fullName evidence="2">Nitrate reductase molybdenum cofactor assembly chaperone</fullName>
    </submittedName>
</protein>
<evidence type="ECO:0000256" key="1">
    <source>
        <dbReference type="ARBA" id="ARBA00023063"/>
    </source>
</evidence>
<keyword evidence="1" id="KW-0534">Nitrate assimilation</keyword>
<dbReference type="GO" id="GO:0042128">
    <property type="term" value="P:nitrate assimilation"/>
    <property type="evidence" value="ECO:0007669"/>
    <property type="project" value="UniProtKB-KW"/>
</dbReference>
<dbReference type="InterPro" id="IPR020945">
    <property type="entry name" value="DMSO/NO3_reduct_chaperone"/>
</dbReference>
<comment type="caution">
    <text evidence="2">The sequence shown here is derived from an EMBL/GenBank/DDBJ whole genome shotgun (WGS) entry which is preliminary data.</text>
</comment>